<keyword evidence="3" id="KW-1003">Cell membrane</keyword>
<feature type="transmembrane region" description="Helical" evidence="7">
    <location>
        <begin position="58"/>
        <end position="83"/>
    </location>
</feature>
<keyword evidence="2" id="KW-0813">Transport</keyword>
<organism evidence="8 9">
    <name type="scientific">Waltera intestinalis</name>
    <dbReference type="NCBI Taxonomy" id="2606635"/>
    <lineage>
        <taxon>Bacteria</taxon>
        <taxon>Bacillati</taxon>
        <taxon>Bacillota</taxon>
        <taxon>Clostridia</taxon>
        <taxon>Lachnospirales</taxon>
        <taxon>Lachnospiraceae</taxon>
        <taxon>Waltera</taxon>
    </lineage>
</organism>
<evidence type="ECO:0000256" key="1">
    <source>
        <dbReference type="ARBA" id="ARBA00004651"/>
    </source>
</evidence>
<dbReference type="InterPro" id="IPR035906">
    <property type="entry name" value="MetI-like_sf"/>
</dbReference>
<keyword evidence="9" id="KW-1185">Reference proteome</keyword>
<dbReference type="Gene3D" id="1.10.3720.10">
    <property type="entry name" value="MetI-like"/>
    <property type="match status" value="1"/>
</dbReference>
<sequence length="186" mass="20641">MLLGLLFIAPLLIGILFSFQSEQELGTYPLHLLSNAPTLQNYLEVIKAVPLFSYLLNSGIVCLVSVTTQIVIVCLAAYGFVFFEFPLKKLLFSLVLMTTMIPGEVVVITNYTTIQSLHLTNTYAGLVVTSLISGTSIFLMREGSHLRTPAYRPQRYAVGENSTVCVKRILFRRSDGISDSWINSVI</sequence>
<dbReference type="SUPFAM" id="SSF161098">
    <property type="entry name" value="MetI-like"/>
    <property type="match status" value="1"/>
</dbReference>
<feature type="transmembrane region" description="Helical" evidence="7">
    <location>
        <begin position="90"/>
        <end position="111"/>
    </location>
</feature>
<dbReference type="EMBL" id="VUMU01000007">
    <property type="protein sequence ID" value="MST58110.1"/>
    <property type="molecule type" value="Genomic_DNA"/>
</dbReference>
<feature type="transmembrane region" description="Helical" evidence="7">
    <location>
        <begin position="123"/>
        <end position="140"/>
    </location>
</feature>
<evidence type="ECO:0000313" key="9">
    <source>
        <dbReference type="Proteomes" id="UP000476055"/>
    </source>
</evidence>
<evidence type="ECO:0000256" key="7">
    <source>
        <dbReference type="SAM" id="Phobius"/>
    </source>
</evidence>
<dbReference type="Proteomes" id="UP000476055">
    <property type="component" value="Unassembled WGS sequence"/>
</dbReference>
<evidence type="ECO:0000256" key="4">
    <source>
        <dbReference type="ARBA" id="ARBA00022692"/>
    </source>
</evidence>
<gene>
    <name evidence="8" type="ORF">FYJ59_07635</name>
</gene>
<accession>A0A6L5YJK0</accession>
<keyword evidence="5 7" id="KW-1133">Transmembrane helix</keyword>
<reference evidence="8 9" key="1">
    <citation type="submission" date="2019-08" db="EMBL/GenBank/DDBJ databases">
        <title>In-depth cultivation of the pig gut microbiome towards novel bacterial diversity and tailored functional studies.</title>
        <authorList>
            <person name="Wylensek D."/>
            <person name="Hitch T.C.A."/>
            <person name="Clavel T."/>
        </authorList>
    </citation>
    <scope>NUCLEOTIDE SEQUENCE [LARGE SCALE GENOMIC DNA]</scope>
    <source>
        <strain evidence="8 9">WCA3-601-WT-6H</strain>
    </source>
</reference>
<dbReference type="GO" id="GO:0005886">
    <property type="term" value="C:plasma membrane"/>
    <property type="evidence" value="ECO:0007669"/>
    <property type="project" value="UniProtKB-SubCell"/>
</dbReference>
<dbReference type="AlphaFoldDB" id="A0A6L5YJK0"/>
<evidence type="ECO:0000256" key="6">
    <source>
        <dbReference type="ARBA" id="ARBA00023136"/>
    </source>
</evidence>
<keyword evidence="6 7" id="KW-0472">Membrane</keyword>
<dbReference type="RefSeq" id="WP_154496236.1">
    <property type="nucleotide sequence ID" value="NZ_VUMU01000007.1"/>
</dbReference>
<evidence type="ECO:0000256" key="5">
    <source>
        <dbReference type="ARBA" id="ARBA00022989"/>
    </source>
</evidence>
<dbReference type="PANTHER" id="PTHR43744">
    <property type="entry name" value="ABC TRANSPORTER PERMEASE PROTEIN MG189-RELATED-RELATED"/>
    <property type="match status" value="1"/>
</dbReference>
<dbReference type="PANTHER" id="PTHR43744:SF8">
    <property type="entry name" value="SN-GLYCEROL-3-PHOSPHATE TRANSPORT SYSTEM PERMEASE PROTEIN UGPE"/>
    <property type="match status" value="1"/>
</dbReference>
<evidence type="ECO:0000256" key="3">
    <source>
        <dbReference type="ARBA" id="ARBA00022475"/>
    </source>
</evidence>
<protein>
    <submittedName>
        <fullName evidence="8">Carbohydrate ABC transporter permease</fullName>
    </submittedName>
</protein>
<keyword evidence="4 7" id="KW-0812">Transmembrane</keyword>
<evidence type="ECO:0000256" key="2">
    <source>
        <dbReference type="ARBA" id="ARBA00022448"/>
    </source>
</evidence>
<evidence type="ECO:0000313" key="8">
    <source>
        <dbReference type="EMBL" id="MST58110.1"/>
    </source>
</evidence>
<name>A0A6L5YJK0_9FIRM</name>
<comment type="caution">
    <text evidence="8">The sequence shown here is derived from an EMBL/GenBank/DDBJ whole genome shotgun (WGS) entry which is preliminary data.</text>
</comment>
<comment type="subcellular location">
    <subcellularLocation>
        <location evidence="1">Cell membrane</location>
        <topology evidence="1">Multi-pass membrane protein</topology>
    </subcellularLocation>
</comment>
<proteinExistence type="predicted"/>